<gene>
    <name evidence="14" type="ORF">CWE25_10390</name>
</gene>
<sequence length="358" mass="40078">MRHFVFAFIAVLISSSAFAQQETNLESEQPLKVAVRVNAPFVIEHGNQQYKGLAVQLWQDIADRLNVTYELHPLPLEEVITGVERGDYDLGLGALTITSARESRLDFSQPFINGGLAIAVPVNNESTWWAMTKRFVSFDFLYIIMILSLVLFIAGALVWYFERKENPDEFSEQPLKGLGAGFWWAAVTMTTVGYGDKSPRSLGGRAVSLIWMFTCVIIISSFTASIASSLTVSKFQSKVSSVEDLGNARVATIGVSATARWLDDKNIGYESVTDLNTALAKLNRGQLDAVVYDEPIIRYQIRTQSYNNVRVLPDRVLSQDYGFVLPQGSALRESINRELLAIIQTETWRQELNRYLGQ</sequence>
<evidence type="ECO:0000256" key="7">
    <source>
        <dbReference type="ARBA" id="ARBA00023170"/>
    </source>
</evidence>
<feature type="chain" id="PRO_5019387861" evidence="11">
    <location>
        <begin position="20"/>
        <end position="358"/>
    </location>
</feature>
<feature type="transmembrane region" description="Helical" evidence="10">
    <location>
        <begin position="206"/>
        <end position="230"/>
    </location>
</feature>
<evidence type="ECO:0000256" key="5">
    <source>
        <dbReference type="ARBA" id="ARBA00023065"/>
    </source>
</evidence>
<keyword evidence="4 10" id="KW-1133">Transmembrane helix</keyword>
<dbReference type="Pfam" id="PF00497">
    <property type="entry name" value="SBP_bac_3"/>
    <property type="match status" value="1"/>
</dbReference>
<evidence type="ECO:0000256" key="6">
    <source>
        <dbReference type="ARBA" id="ARBA00023136"/>
    </source>
</evidence>
<protein>
    <submittedName>
        <fullName evidence="14">ABC transporter substrate-binding protein</fullName>
    </submittedName>
</protein>
<dbReference type="InterPro" id="IPR001638">
    <property type="entry name" value="Solute-binding_3/MltF_N"/>
</dbReference>
<name>A0A432XSI5_9GAMM</name>
<comment type="subcellular location">
    <subcellularLocation>
        <location evidence="1">Membrane</location>
        <topology evidence="1">Multi-pass membrane protein</topology>
    </subcellularLocation>
</comment>
<evidence type="ECO:0000256" key="9">
    <source>
        <dbReference type="ARBA" id="ARBA00023303"/>
    </source>
</evidence>
<dbReference type="SMART" id="SM00079">
    <property type="entry name" value="PBPe"/>
    <property type="match status" value="1"/>
</dbReference>
<reference evidence="15" key="1">
    <citation type="journal article" date="2018" name="Front. Microbiol.">
        <title>Genome-Based Analysis Reveals the Taxonomy and Diversity of the Family Idiomarinaceae.</title>
        <authorList>
            <person name="Liu Y."/>
            <person name="Lai Q."/>
            <person name="Shao Z."/>
        </authorList>
    </citation>
    <scope>NUCLEOTIDE SEQUENCE [LARGE SCALE GENOMIC DNA]</scope>
    <source>
        <strain evidence="15">F23</strain>
    </source>
</reference>
<evidence type="ECO:0000259" key="12">
    <source>
        <dbReference type="SMART" id="SM00062"/>
    </source>
</evidence>
<feature type="signal peptide" evidence="11">
    <location>
        <begin position="1"/>
        <end position="19"/>
    </location>
</feature>
<dbReference type="SUPFAM" id="SSF53850">
    <property type="entry name" value="Periplasmic binding protein-like II"/>
    <property type="match status" value="1"/>
</dbReference>
<dbReference type="GO" id="GO:0015276">
    <property type="term" value="F:ligand-gated monoatomic ion channel activity"/>
    <property type="evidence" value="ECO:0007669"/>
    <property type="project" value="InterPro"/>
</dbReference>
<keyword evidence="5" id="KW-0406">Ion transport</keyword>
<keyword evidence="6 10" id="KW-0472">Membrane</keyword>
<dbReference type="Gene3D" id="1.10.287.70">
    <property type="match status" value="1"/>
</dbReference>
<dbReference type="Proteomes" id="UP000287330">
    <property type="component" value="Unassembled WGS sequence"/>
</dbReference>
<keyword evidence="8" id="KW-0325">Glycoprotein</keyword>
<evidence type="ECO:0000256" key="10">
    <source>
        <dbReference type="SAM" id="Phobius"/>
    </source>
</evidence>
<dbReference type="PRINTS" id="PR00169">
    <property type="entry name" value="KCHANNEL"/>
</dbReference>
<keyword evidence="11" id="KW-0732">Signal</keyword>
<keyword evidence="15" id="KW-1185">Reference proteome</keyword>
<comment type="caution">
    <text evidence="14">The sequence shown here is derived from an EMBL/GenBank/DDBJ whole genome shotgun (WGS) entry which is preliminary data.</text>
</comment>
<dbReference type="InterPro" id="IPR015683">
    <property type="entry name" value="Ionotropic_Glu_rcpt"/>
</dbReference>
<evidence type="ECO:0000256" key="11">
    <source>
        <dbReference type="SAM" id="SignalP"/>
    </source>
</evidence>
<keyword evidence="2" id="KW-0813">Transport</keyword>
<dbReference type="Pfam" id="PF00060">
    <property type="entry name" value="Lig_chan"/>
    <property type="match status" value="1"/>
</dbReference>
<dbReference type="AlphaFoldDB" id="A0A432XSI5"/>
<evidence type="ECO:0000256" key="4">
    <source>
        <dbReference type="ARBA" id="ARBA00022989"/>
    </source>
</evidence>
<dbReference type="Gene3D" id="3.40.190.10">
    <property type="entry name" value="Periplasmic binding protein-like II"/>
    <property type="match status" value="2"/>
</dbReference>
<feature type="transmembrane region" description="Helical" evidence="10">
    <location>
        <begin position="173"/>
        <end position="194"/>
    </location>
</feature>
<dbReference type="EMBL" id="PIPV01000009">
    <property type="protein sequence ID" value="RUO51679.1"/>
    <property type="molecule type" value="Genomic_DNA"/>
</dbReference>
<evidence type="ECO:0000259" key="13">
    <source>
        <dbReference type="SMART" id="SM00079"/>
    </source>
</evidence>
<dbReference type="SMART" id="SM00062">
    <property type="entry name" value="PBPb"/>
    <property type="match status" value="1"/>
</dbReference>
<dbReference type="RefSeq" id="WP_110575512.1">
    <property type="nucleotide sequence ID" value="NZ_PIPV01000009.1"/>
</dbReference>
<evidence type="ECO:0000256" key="8">
    <source>
        <dbReference type="ARBA" id="ARBA00023180"/>
    </source>
</evidence>
<keyword evidence="3 10" id="KW-0812">Transmembrane</keyword>
<accession>A0A432XSI5</accession>
<evidence type="ECO:0000256" key="2">
    <source>
        <dbReference type="ARBA" id="ARBA00022448"/>
    </source>
</evidence>
<evidence type="ECO:0000256" key="3">
    <source>
        <dbReference type="ARBA" id="ARBA00022692"/>
    </source>
</evidence>
<evidence type="ECO:0000313" key="15">
    <source>
        <dbReference type="Proteomes" id="UP000287330"/>
    </source>
</evidence>
<keyword evidence="9" id="KW-0407">Ion channel</keyword>
<keyword evidence="7" id="KW-0675">Receptor</keyword>
<proteinExistence type="predicted"/>
<evidence type="ECO:0000313" key="14">
    <source>
        <dbReference type="EMBL" id="RUO51679.1"/>
    </source>
</evidence>
<dbReference type="GO" id="GO:0016020">
    <property type="term" value="C:membrane"/>
    <property type="evidence" value="ECO:0007669"/>
    <property type="project" value="UniProtKB-SubCell"/>
</dbReference>
<organism evidence="14 15">
    <name type="scientific">Idiomarina fontislapidosi</name>
    <dbReference type="NCBI Taxonomy" id="263723"/>
    <lineage>
        <taxon>Bacteria</taxon>
        <taxon>Pseudomonadati</taxon>
        <taxon>Pseudomonadota</taxon>
        <taxon>Gammaproteobacteria</taxon>
        <taxon>Alteromonadales</taxon>
        <taxon>Idiomarinaceae</taxon>
        <taxon>Idiomarina</taxon>
    </lineage>
</organism>
<dbReference type="InterPro" id="IPR001320">
    <property type="entry name" value="Iontro_rcpt_C"/>
</dbReference>
<evidence type="ECO:0000256" key="1">
    <source>
        <dbReference type="ARBA" id="ARBA00004141"/>
    </source>
</evidence>
<feature type="transmembrane region" description="Helical" evidence="10">
    <location>
        <begin position="140"/>
        <end position="161"/>
    </location>
</feature>
<feature type="domain" description="Ionotropic glutamate receptor C-terminal" evidence="13">
    <location>
        <begin position="30"/>
        <end position="350"/>
    </location>
</feature>
<feature type="domain" description="Solute-binding protein family 3/N-terminal" evidence="12">
    <location>
        <begin position="30"/>
        <end position="357"/>
    </location>
</feature>
<dbReference type="PANTHER" id="PTHR18966">
    <property type="entry name" value="IONOTROPIC GLUTAMATE RECEPTOR"/>
    <property type="match status" value="1"/>
</dbReference>
<dbReference type="OrthoDB" id="9799090at2"/>
<dbReference type="SUPFAM" id="SSF81324">
    <property type="entry name" value="Voltage-gated potassium channels"/>
    <property type="match status" value="1"/>
</dbReference>